<dbReference type="WBParaSite" id="SSLN_0001088401-mRNA-1">
    <property type="protein sequence ID" value="SSLN_0001088401-mRNA-1"/>
    <property type="gene ID" value="SSLN_0001088401"/>
</dbReference>
<dbReference type="EMBL" id="UYSU01035899">
    <property type="protein sequence ID" value="VDL96864.1"/>
    <property type="molecule type" value="Genomic_DNA"/>
</dbReference>
<sequence length="115" mass="12567">MTTLPTHLPHVNRPGRTPSDSMQEQSNNINFCVSDIHSAIPTSNHTITTTPPPVSTLPMPRRPRSPAPSSLLRSPRRSSLAPLHPLPPPMKPHSNTHYLLPPPPLPSILAMGTQF</sequence>
<organism evidence="4">
    <name type="scientific">Schistocephalus solidus</name>
    <name type="common">Tapeworm</name>
    <dbReference type="NCBI Taxonomy" id="70667"/>
    <lineage>
        <taxon>Eukaryota</taxon>
        <taxon>Metazoa</taxon>
        <taxon>Spiralia</taxon>
        <taxon>Lophotrochozoa</taxon>
        <taxon>Platyhelminthes</taxon>
        <taxon>Cestoda</taxon>
        <taxon>Eucestoda</taxon>
        <taxon>Diphyllobothriidea</taxon>
        <taxon>Diphyllobothriidae</taxon>
        <taxon>Schistocephalus</taxon>
    </lineage>
</organism>
<evidence type="ECO:0000313" key="3">
    <source>
        <dbReference type="Proteomes" id="UP000275846"/>
    </source>
</evidence>
<reference evidence="4" key="1">
    <citation type="submission" date="2016-06" db="UniProtKB">
        <authorList>
            <consortium name="WormBaseParasite"/>
        </authorList>
    </citation>
    <scope>IDENTIFICATION</scope>
</reference>
<accession>A0A183T1Y1</accession>
<dbReference type="OrthoDB" id="10609300at2759"/>
<name>A0A183T1Y1_SCHSO</name>
<feature type="compositionally biased region" description="Polar residues" evidence="1">
    <location>
        <begin position="18"/>
        <end position="28"/>
    </location>
</feature>
<feature type="region of interest" description="Disordered" evidence="1">
    <location>
        <begin position="1"/>
        <end position="28"/>
    </location>
</feature>
<proteinExistence type="predicted"/>
<dbReference type="Proteomes" id="UP000275846">
    <property type="component" value="Unassembled WGS sequence"/>
</dbReference>
<reference evidence="2 3" key="2">
    <citation type="submission" date="2018-11" db="EMBL/GenBank/DDBJ databases">
        <authorList>
            <consortium name="Pathogen Informatics"/>
        </authorList>
    </citation>
    <scope>NUCLEOTIDE SEQUENCE [LARGE SCALE GENOMIC DNA]</scope>
    <source>
        <strain evidence="2 3">NST_G2</strain>
    </source>
</reference>
<protein>
    <submittedName>
        <fullName evidence="4">Ovule protein</fullName>
    </submittedName>
</protein>
<feature type="compositionally biased region" description="Low complexity" evidence="1">
    <location>
        <begin position="67"/>
        <end position="83"/>
    </location>
</feature>
<evidence type="ECO:0000313" key="2">
    <source>
        <dbReference type="EMBL" id="VDL96864.1"/>
    </source>
</evidence>
<gene>
    <name evidence="2" type="ORF">SSLN_LOCUS10479</name>
</gene>
<evidence type="ECO:0000313" key="4">
    <source>
        <dbReference type="WBParaSite" id="SSLN_0001088401-mRNA-1"/>
    </source>
</evidence>
<dbReference type="AlphaFoldDB" id="A0A183T1Y1"/>
<evidence type="ECO:0000256" key="1">
    <source>
        <dbReference type="SAM" id="MobiDB-lite"/>
    </source>
</evidence>
<keyword evidence="3" id="KW-1185">Reference proteome</keyword>
<feature type="region of interest" description="Disordered" evidence="1">
    <location>
        <begin position="42"/>
        <end position="115"/>
    </location>
</feature>